<dbReference type="OrthoDB" id="6339427at2759"/>
<accession>A0A8I6SM32</accession>
<evidence type="ECO:0000256" key="3">
    <source>
        <dbReference type="ARBA" id="ARBA00022692"/>
    </source>
</evidence>
<feature type="transmembrane region" description="Helical" evidence="9">
    <location>
        <begin position="338"/>
        <end position="362"/>
    </location>
</feature>
<dbReference type="AlphaFoldDB" id="A0A8I6SM32"/>
<dbReference type="InterPro" id="IPR005829">
    <property type="entry name" value="Sugar_transporter_CS"/>
</dbReference>
<dbReference type="PROSITE" id="PS00217">
    <property type="entry name" value="SUGAR_TRANSPORT_2"/>
    <property type="match status" value="1"/>
</dbReference>
<organism evidence="12 13">
    <name type="scientific">Cimex lectularius</name>
    <name type="common">Bed bug</name>
    <name type="synonym">Acanthia lectularia</name>
    <dbReference type="NCBI Taxonomy" id="79782"/>
    <lineage>
        <taxon>Eukaryota</taxon>
        <taxon>Metazoa</taxon>
        <taxon>Ecdysozoa</taxon>
        <taxon>Arthropoda</taxon>
        <taxon>Hexapoda</taxon>
        <taxon>Insecta</taxon>
        <taxon>Pterygota</taxon>
        <taxon>Neoptera</taxon>
        <taxon>Paraneoptera</taxon>
        <taxon>Hemiptera</taxon>
        <taxon>Heteroptera</taxon>
        <taxon>Panheteroptera</taxon>
        <taxon>Cimicomorpha</taxon>
        <taxon>Cimicidae</taxon>
        <taxon>Cimex</taxon>
    </lineage>
</organism>
<feature type="transmembrane region" description="Helical" evidence="9">
    <location>
        <begin position="277"/>
        <end position="297"/>
    </location>
</feature>
<dbReference type="OMA" id="AISMIYV"/>
<feature type="transmembrane region" description="Helical" evidence="9">
    <location>
        <begin position="374"/>
        <end position="395"/>
    </location>
</feature>
<protein>
    <recommendedName>
        <fullName evidence="11">Major facilitator superfamily (MFS) profile domain-containing protein</fullName>
    </recommendedName>
</protein>
<dbReference type="PRINTS" id="PR00171">
    <property type="entry name" value="SUGRTRNSPORT"/>
</dbReference>
<evidence type="ECO:0000259" key="11">
    <source>
        <dbReference type="PROSITE" id="PS50850"/>
    </source>
</evidence>
<keyword evidence="6" id="KW-0325">Glycoprotein</keyword>
<dbReference type="GeneID" id="106669762"/>
<keyword evidence="2" id="KW-1003">Cell membrane</keyword>
<evidence type="ECO:0000313" key="13">
    <source>
        <dbReference type="Proteomes" id="UP000494040"/>
    </source>
</evidence>
<feature type="transmembrane region" description="Helical" evidence="9">
    <location>
        <begin position="73"/>
        <end position="92"/>
    </location>
</feature>
<dbReference type="InterPro" id="IPR005828">
    <property type="entry name" value="MFS_sugar_transport-like"/>
</dbReference>
<feature type="signal peptide" evidence="10">
    <location>
        <begin position="1"/>
        <end position="21"/>
    </location>
</feature>
<dbReference type="InterPro" id="IPR036259">
    <property type="entry name" value="MFS_trans_sf"/>
</dbReference>
<evidence type="ECO:0000256" key="10">
    <source>
        <dbReference type="SAM" id="SignalP"/>
    </source>
</evidence>
<keyword evidence="10" id="KW-0732">Signal</keyword>
<dbReference type="NCBIfam" id="TIGR00879">
    <property type="entry name" value="SP"/>
    <property type="match status" value="1"/>
</dbReference>
<keyword evidence="4 9" id="KW-1133">Transmembrane helix</keyword>
<keyword evidence="3 9" id="KW-0812">Transmembrane</keyword>
<dbReference type="Proteomes" id="UP000494040">
    <property type="component" value="Unassembled WGS sequence"/>
</dbReference>
<evidence type="ECO:0000256" key="7">
    <source>
        <dbReference type="ARBA" id="ARBA00024348"/>
    </source>
</evidence>
<dbReference type="InterPro" id="IPR003663">
    <property type="entry name" value="Sugar/inositol_transpt"/>
</dbReference>
<dbReference type="InterPro" id="IPR050549">
    <property type="entry name" value="MFS_Trehalose_Transporter"/>
</dbReference>
<comment type="subcellular location">
    <subcellularLocation>
        <location evidence="1">Cell membrane</location>
        <topology evidence="1">Multi-pass membrane protein</topology>
    </subcellularLocation>
</comment>
<keyword evidence="5 9" id="KW-0472">Membrane</keyword>
<evidence type="ECO:0000256" key="8">
    <source>
        <dbReference type="RuleBase" id="RU003346"/>
    </source>
</evidence>
<sequence length="466" mass="50268">MLFVTAICVSLCSLVVGFASAYTSPALVSMNEPGSRLHVSPQEASWIGALLPLVALVGGILGGPLIEHFGRKRTILCSAGPFIFSFLLIAFARNVAMIMAGRAIGGFSIGVASLALPLYLGECLQADVRGTLGLFPTTFGNGGILLAFFAGKYLTWDKLALFGATLSVPFMALMFFMPETPRWYVNKGEQKKAKNALQWLRGSSTDISKEFSDICGVDNLDGSPSSPISELFTKKYLLPISISLGLMFFQQLSGINAVIFYTVSIFKDAGSTIDSNLSSIIVGLVNVGATLMATLLIDRLGRKVLMYISNSLMTLTLGVLGTFFYLKNQGYDMSQYGWVPLSGFVIYVIGFSIGAGPIPWLMMGEILPAKIRGTAASIATGFNWTCTFLVTKTFIDLRELIGAEGVFWLFSMICTVGVVFVAICVPETQGKSLEDIERNFTGENLPVRRVKRLSSLASIKPLPSSI</sequence>
<evidence type="ECO:0000256" key="5">
    <source>
        <dbReference type="ARBA" id="ARBA00023136"/>
    </source>
</evidence>
<proteinExistence type="inferred from homology"/>
<dbReference type="SUPFAM" id="SSF103473">
    <property type="entry name" value="MFS general substrate transporter"/>
    <property type="match status" value="1"/>
</dbReference>
<evidence type="ECO:0000256" key="6">
    <source>
        <dbReference type="ARBA" id="ARBA00023180"/>
    </source>
</evidence>
<feature type="transmembrane region" description="Helical" evidence="9">
    <location>
        <begin position="407"/>
        <end position="425"/>
    </location>
</feature>
<evidence type="ECO:0000313" key="12">
    <source>
        <dbReference type="EnsemblMetazoa" id="XP_024085685.1"/>
    </source>
</evidence>
<feature type="transmembrane region" description="Helical" evidence="9">
    <location>
        <begin position="132"/>
        <end position="153"/>
    </location>
</feature>
<keyword evidence="13" id="KW-1185">Reference proteome</keyword>
<dbReference type="Pfam" id="PF00083">
    <property type="entry name" value="Sugar_tr"/>
    <property type="match status" value="1"/>
</dbReference>
<dbReference type="PROSITE" id="PS50850">
    <property type="entry name" value="MFS"/>
    <property type="match status" value="1"/>
</dbReference>
<dbReference type="EnsemblMetazoa" id="XM_024229917.1">
    <property type="protein sequence ID" value="XP_024085685.1"/>
    <property type="gene ID" value="LOC106669762"/>
</dbReference>
<feature type="transmembrane region" description="Helical" evidence="9">
    <location>
        <begin position="159"/>
        <end position="177"/>
    </location>
</feature>
<feature type="domain" description="Major facilitator superfamily (MFS) profile" evidence="11">
    <location>
        <begin position="5"/>
        <end position="429"/>
    </location>
</feature>
<dbReference type="GO" id="GO:0051119">
    <property type="term" value="F:sugar transmembrane transporter activity"/>
    <property type="evidence" value="ECO:0007669"/>
    <property type="project" value="InterPro"/>
</dbReference>
<feature type="transmembrane region" description="Helical" evidence="9">
    <location>
        <begin position="45"/>
        <end position="66"/>
    </location>
</feature>
<reference evidence="12" key="1">
    <citation type="submission" date="2022-01" db="UniProtKB">
        <authorList>
            <consortium name="EnsemblMetazoa"/>
        </authorList>
    </citation>
    <scope>IDENTIFICATION</scope>
</reference>
<dbReference type="Gene3D" id="1.20.1250.20">
    <property type="entry name" value="MFS general substrate transporter like domains"/>
    <property type="match status" value="1"/>
</dbReference>
<feature type="chain" id="PRO_5035192731" description="Major facilitator superfamily (MFS) profile domain-containing protein" evidence="10">
    <location>
        <begin position="22"/>
        <end position="466"/>
    </location>
</feature>
<dbReference type="PANTHER" id="PTHR48021">
    <property type="match status" value="1"/>
</dbReference>
<dbReference type="InterPro" id="IPR020846">
    <property type="entry name" value="MFS_dom"/>
</dbReference>
<feature type="transmembrane region" description="Helical" evidence="9">
    <location>
        <begin position="236"/>
        <end position="265"/>
    </location>
</feature>
<dbReference type="PROSITE" id="PS00216">
    <property type="entry name" value="SUGAR_TRANSPORT_1"/>
    <property type="match status" value="1"/>
</dbReference>
<evidence type="ECO:0000256" key="2">
    <source>
        <dbReference type="ARBA" id="ARBA00022475"/>
    </source>
</evidence>
<dbReference type="RefSeq" id="XP_024085685.1">
    <property type="nucleotide sequence ID" value="XM_024229917.1"/>
</dbReference>
<dbReference type="CTD" id="36249"/>
<evidence type="ECO:0000256" key="4">
    <source>
        <dbReference type="ARBA" id="ARBA00022989"/>
    </source>
</evidence>
<comment type="similarity">
    <text evidence="7">Belongs to the major facilitator superfamily. Sugar transporter (TC 2.A.1.1) family. Trehalose transporter subfamily.</text>
</comment>
<dbReference type="CDD" id="cd17358">
    <property type="entry name" value="MFS_GLUT6_8_Class3_like"/>
    <property type="match status" value="1"/>
</dbReference>
<feature type="transmembrane region" description="Helical" evidence="9">
    <location>
        <begin position="98"/>
        <end position="120"/>
    </location>
</feature>
<dbReference type="InterPro" id="IPR044775">
    <property type="entry name" value="MFS_ERD6/Tret1-like"/>
</dbReference>
<evidence type="ECO:0000256" key="1">
    <source>
        <dbReference type="ARBA" id="ARBA00004651"/>
    </source>
</evidence>
<dbReference type="PANTHER" id="PTHR48021:SF96">
    <property type="entry name" value="FACILITATED TREHALOSE TRANSPORTER TRET1-1-RELATED"/>
    <property type="match status" value="1"/>
</dbReference>
<dbReference type="FunFam" id="1.20.1250.20:FF:000055">
    <property type="entry name" value="Facilitated trehalose transporter Tret1-2 homolog"/>
    <property type="match status" value="1"/>
</dbReference>
<keyword evidence="8" id="KW-0813">Transport</keyword>
<feature type="transmembrane region" description="Helical" evidence="9">
    <location>
        <begin position="304"/>
        <end position="326"/>
    </location>
</feature>
<evidence type="ECO:0000256" key="9">
    <source>
        <dbReference type="SAM" id="Phobius"/>
    </source>
</evidence>
<dbReference type="GO" id="GO:0005886">
    <property type="term" value="C:plasma membrane"/>
    <property type="evidence" value="ECO:0007669"/>
    <property type="project" value="UniProtKB-SubCell"/>
</dbReference>
<name>A0A8I6SM32_CIMLE</name>